<evidence type="ECO:0000256" key="9">
    <source>
        <dbReference type="ARBA" id="ARBA00023136"/>
    </source>
</evidence>
<dbReference type="PIRSF" id="PIRSF002450">
    <property type="entry name" value="K+_transpter_TRK"/>
    <property type="match status" value="1"/>
</dbReference>
<feature type="region of interest" description="Disordered" evidence="11">
    <location>
        <begin position="296"/>
        <end position="446"/>
    </location>
</feature>
<dbReference type="AlphaFoldDB" id="A0A4U0U3D5"/>
<protein>
    <recommendedName>
        <fullName evidence="10">Potassium transport protein</fullName>
    </recommendedName>
</protein>
<accession>A0A4U0U3D5</accession>
<feature type="region of interest" description="Disordered" evidence="11">
    <location>
        <begin position="131"/>
        <end position="152"/>
    </location>
</feature>
<sequence length="976" mass="109500">MFLEPLKAVGRFLEGLSPKHWKWPDLNFIRLHYIYMISMSLAASVILYAGAKGSMNYIDALFFGTGASTQSGLNTIDVNQLLLYQQLILYFWAHFCNPITINTFLVFVRLHWFEKRFQHIVKETNERRRSRTRSFGATFTRNRSQAQQEMDLQGLESGVGGREIKVLHQTTVPNGMTGPTAKSANAQREFTDKFAWDAHADSVSSTPPEGSNSSSQSGPSDEVVSDEKFDDNGTDTPSTPAETFMGLNPRLNRDVLFADEVETPVSGHAMMSPALERVPEDGKKPDKHIAFVERQQQNARSEAGTLRIPGPRDFDRGEMPKQVDDEEGQELARRQTRNTLGPVDSHEEQGRPTMEDTRDGLNTDLQPRRAITINEPEHPGHRARDFAADDNDDEDEEHTTPFRQTWSKAKSRLAHRRNTSRGPSNDPAMGKAQSTARSVSSFTTAKTSRAEADMPYLGWQATIGRNSQFLNLTDDEREKLGGIEYRALVTLRNILLWYFFGFHFLGFVVYFPWILETGRWRSVVTDDGVAPAWWGVFTPASMFNDLGFTLTPDSMVSFQTATLPLLFGSYLIIIGNTGFPCMLRFTIWILSKLSIRATPWWEELKFLLDHPRRCFTLLFPSKATWWLFWVLVLLNAVDLLLFIILDLNDQDILEIPLKYRFLDGWFQATSTRTAGFSCVNLANLPPAIQVSYLIMMYISVFPVAISIRRTNVYEEKSLGIWGGENDDPGPDGAGPEQSFVGQHLRRQLSFDLWYVFLGFFIICIVEGGRLANHEQYAFTMFSVLFEIVSAYGTVGLSLGYPTANTSFSGQFHVLSKLVIIAMMLRGRHRGLPYALDRAILLPGDNVHKQDDETAAQSVRRRNSTNDDIGWDSANNANTQDLDGRTLTLQRRALVMQRTATGARASGVGGAGLGSGREGSPEAFRRVARRPSEATAAARVPTNDTAATQSKRRHSRTRSMSLLVGGLSAGPTYSKPE</sequence>
<gene>
    <name evidence="12" type="ORF">B0A50_03450</name>
</gene>
<evidence type="ECO:0000256" key="8">
    <source>
        <dbReference type="ARBA" id="ARBA00023065"/>
    </source>
</evidence>
<keyword evidence="6 10" id="KW-0630">Potassium</keyword>
<dbReference type="PANTHER" id="PTHR31064">
    <property type="entry name" value="POTASSIUM TRANSPORT PROTEIN DDB_G0292412-RELATED"/>
    <property type="match status" value="1"/>
</dbReference>
<feature type="compositionally biased region" description="Basic and acidic residues" evidence="11">
    <location>
        <begin position="344"/>
        <end position="361"/>
    </location>
</feature>
<evidence type="ECO:0000256" key="11">
    <source>
        <dbReference type="SAM" id="MobiDB-lite"/>
    </source>
</evidence>
<evidence type="ECO:0000256" key="3">
    <source>
        <dbReference type="ARBA" id="ARBA00022448"/>
    </source>
</evidence>
<dbReference type="InterPro" id="IPR015958">
    <property type="entry name" value="Trk1_fungi"/>
</dbReference>
<feature type="transmembrane region" description="Helical" evidence="10">
    <location>
        <begin position="87"/>
        <end position="108"/>
    </location>
</feature>
<keyword evidence="4 10" id="KW-0633">Potassium transport</keyword>
<keyword evidence="13" id="KW-1185">Reference proteome</keyword>
<dbReference type="NCBIfam" id="TIGR00934">
    <property type="entry name" value="2a38euk"/>
    <property type="match status" value="1"/>
</dbReference>
<proteinExistence type="inferred from homology"/>
<feature type="transmembrane region" description="Helical" evidence="10">
    <location>
        <begin position="690"/>
        <end position="707"/>
    </location>
</feature>
<keyword evidence="9 10" id="KW-0472">Membrane</keyword>
<feature type="region of interest" description="Disordered" evidence="11">
    <location>
        <begin position="850"/>
        <end position="883"/>
    </location>
</feature>
<dbReference type="InterPro" id="IPR003445">
    <property type="entry name" value="Cat_transpt"/>
</dbReference>
<feature type="region of interest" description="Disordered" evidence="11">
    <location>
        <begin position="199"/>
        <end position="247"/>
    </location>
</feature>
<feature type="compositionally biased region" description="Low complexity" evidence="11">
    <location>
        <begin position="202"/>
        <end position="220"/>
    </location>
</feature>
<comment type="similarity">
    <text evidence="2 10">Belongs to the TrkH potassium transport family.</text>
</comment>
<dbReference type="PANTHER" id="PTHR31064:SF30">
    <property type="entry name" value="HIGH-AFFINITY POTASSIUM TRANSPORT PROTEIN-RELATED"/>
    <property type="match status" value="1"/>
</dbReference>
<feature type="compositionally biased region" description="Basic and acidic residues" evidence="11">
    <location>
        <begin position="375"/>
        <end position="387"/>
    </location>
</feature>
<dbReference type="OrthoDB" id="9999863at2759"/>
<reference evidence="12 13" key="1">
    <citation type="submission" date="2017-03" db="EMBL/GenBank/DDBJ databases">
        <title>Genomes of endolithic fungi from Antarctica.</title>
        <authorList>
            <person name="Coleine C."/>
            <person name="Masonjones S."/>
            <person name="Stajich J.E."/>
        </authorList>
    </citation>
    <scope>NUCLEOTIDE SEQUENCE [LARGE SCALE GENOMIC DNA]</scope>
    <source>
        <strain evidence="12 13">CCFEE 6315</strain>
    </source>
</reference>
<evidence type="ECO:0000256" key="1">
    <source>
        <dbReference type="ARBA" id="ARBA00004141"/>
    </source>
</evidence>
<feature type="transmembrane region" description="Helical" evidence="10">
    <location>
        <begin position="777"/>
        <end position="800"/>
    </location>
</feature>
<feature type="region of interest" description="Disordered" evidence="11">
    <location>
        <begin position="897"/>
        <end position="976"/>
    </location>
</feature>
<organism evidence="12 13">
    <name type="scientific">Salinomyces thailandicus</name>
    <dbReference type="NCBI Taxonomy" id="706561"/>
    <lineage>
        <taxon>Eukaryota</taxon>
        <taxon>Fungi</taxon>
        <taxon>Dikarya</taxon>
        <taxon>Ascomycota</taxon>
        <taxon>Pezizomycotina</taxon>
        <taxon>Dothideomycetes</taxon>
        <taxon>Dothideomycetidae</taxon>
        <taxon>Mycosphaerellales</taxon>
        <taxon>Teratosphaeriaceae</taxon>
        <taxon>Salinomyces</taxon>
    </lineage>
</organism>
<feature type="transmembrane region" description="Helical" evidence="10">
    <location>
        <begin position="31"/>
        <end position="51"/>
    </location>
</feature>
<feature type="transmembrane region" description="Helical" evidence="10">
    <location>
        <begin position="623"/>
        <end position="645"/>
    </location>
</feature>
<feature type="compositionally biased region" description="Polar residues" evidence="11">
    <location>
        <begin position="432"/>
        <end position="446"/>
    </location>
</feature>
<evidence type="ECO:0000256" key="2">
    <source>
        <dbReference type="ARBA" id="ARBA00009137"/>
    </source>
</evidence>
<dbReference type="GO" id="GO:0005886">
    <property type="term" value="C:plasma membrane"/>
    <property type="evidence" value="ECO:0007669"/>
    <property type="project" value="InterPro"/>
</dbReference>
<feature type="compositionally biased region" description="Acidic residues" evidence="11">
    <location>
        <begin position="388"/>
        <end position="397"/>
    </location>
</feature>
<comment type="caution">
    <text evidence="12">The sequence shown here is derived from an EMBL/GenBank/DDBJ whole genome shotgun (WGS) entry which is preliminary data.</text>
</comment>
<evidence type="ECO:0000256" key="5">
    <source>
        <dbReference type="ARBA" id="ARBA00022692"/>
    </source>
</evidence>
<keyword evidence="3 10" id="KW-0813">Transport</keyword>
<comment type="subcellular location">
    <subcellularLocation>
        <location evidence="1">Membrane</location>
        <topology evidence="1">Multi-pass membrane protein</topology>
    </subcellularLocation>
</comment>
<dbReference type="InterPro" id="IPR004773">
    <property type="entry name" value="K/Na_transp_Trk1/HKT1"/>
</dbReference>
<keyword evidence="5 10" id="KW-0812">Transmembrane</keyword>
<dbReference type="Proteomes" id="UP000308549">
    <property type="component" value="Unassembled WGS sequence"/>
</dbReference>
<name>A0A4U0U3D5_9PEZI</name>
<dbReference type="GO" id="GO:0030007">
    <property type="term" value="P:intracellular potassium ion homeostasis"/>
    <property type="evidence" value="ECO:0007669"/>
    <property type="project" value="UniProtKB-UniRule"/>
</dbReference>
<keyword evidence="8 10" id="KW-0406">Ion transport</keyword>
<evidence type="ECO:0000256" key="6">
    <source>
        <dbReference type="ARBA" id="ARBA00022958"/>
    </source>
</evidence>
<feature type="compositionally biased region" description="Gly residues" evidence="11">
    <location>
        <begin position="906"/>
        <end position="916"/>
    </location>
</feature>
<dbReference type="EMBL" id="NAJL01000014">
    <property type="protein sequence ID" value="TKA29438.1"/>
    <property type="molecule type" value="Genomic_DNA"/>
</dbReference>
<evidence type="ECO:0000256" key="10">
    <source>
        <dbReference type="PIRNR" id="PIRNR002450"/>
    </source>
</evidence>
<feature type="compositionally biased region" description="Basic and acidic residues" evidence="11">
    <location>
        <begin position="310"/>
        <end position="323"/>
    </location>
</feature>
<dbReference type="InterPro" id="IPR051143">
    <property type="entry name" value="TrkH_K-transport"/>
</dbReference>
<evidence type="ECO:0000313" key="13">
    <source>
        <dbReference type="Proteomes" id="UP000308549"/>
    </source>
</evidence>
<dbReference type="GO" id="GO:0140107">
    <property type="term" value="F:high-affinity potassium ion transmembrane transporter activity"/>
    <property type="evidence" value="ECO:0007669"/>
    <property type="project" value="TreeGrafter"/>
</dbReference>
<feature type="transmembrane region" description="Helical" evidence="10">
    <location>
        <begin position="565"/>
        <end position="590"/>
    </location>
</feature>
<feature type="transmembrane region" description="Helical" evidence="10">
    <location>
        <begin position="495"/>
        <end position="515"/>
    </location>
</feature>
<evidence type="ECO:0000313" key="12">
    <source>
        <dbReference type="EMBL" id="TKA29438.1"/>
    </source>
</evidence>
<dbReference type="GO" id="GO:1990573">
    <property type="term" value="P:potassium ion import across plasma membrane"/>
    <property type="evidence" value="ECO:0007669"/>
    <property type="project" value="TreeGrafter"/>
</dbReference>
<dbReference type="Pfam" id="PF02386">
    <property type="entry name" value="TrkH"/>
    <property type="match status" value="1"/>
</dbReference>
<evidence type="ECO:0000256" key="4">
    <source>
        <dbReference type="ARBA" id="ARBA00022538"/>
    </source>
</evidence>
<feature type="compositionally biased region" description="Basic residues" evidence="11">
    <location>
        <begin position="409"/>
        <end position="419"/>
    </location>
</feature>
<evidence type="ECO:0000256" key="7">
    <source>
        <dbReference type="ARBA" id="ARBA00022989"/>
    </source>
</evidence>
<keyword evidence="7 10" id="KW-1133">Transmembrane helix</keyword>
<feature type="transmembrane region" description="Helical" evidence="10">
    <location>
        <begin position="752"/>
        <end position="771"/>
    </location>
</feature>